<feature type="compositionally biased region" description="Gly residues" evidence="1">
    <location>
        <begin position="46"/>
        <end position="58"/>
    </location>
</feature>
<evidence type="ECO:0000256" key="1">
    <source>
        <dbReference type="SAM" id="MobiDB-lite"/>
    </source>
</evidence>
<protein>
    <submittedName>
        <fullName evidence="2">Uncharacterized protein</fullName>
    </submittedName>
</protein>
<comment type="caution">
    <text evidence="2">The sequence shown here is derived from an EMBL/GenBank/DDBJ whole genome shotgun (WGS) entry which is preliminary data.</text>
</comment>
<organism evidence="2 3">
    <name type="scientific">Ficus carica</name>
    <name type="common">Common fig</name>
    <dbReference type="NCBI Taxonomy" id="3494"/>
    <lineage>
        <taxon>Eukaryota</taxon>
        <taxon>Viridiplantae</taxon>
        <taxon>Streptophyta</taxon>
        <taxon>Embryophyta</taxon>
        <taxon>Tracheophyta</taxon>
        <taxon>Spermatophyta</taxon>
        <taxon>Magnoliopsida</taxon>
        <taxon>eudicotyledons</taxon>
        <taxon>Gunneridae</taxon>
        <taxon>Pentapetalae</taxon>
        <taxon>rosids</taxon>
        <taxon>fabids</taxon>
        <taxon>Rosales</taxon>
        <taxon>Moraceae</taxon>
        <taxon>Ficeae</taxon>
        <taxon>Ficus</taxon>
    </lineage>
</organism>
<evidence type="ECO:0000313" key="2">
    <source>
        <dbReference type="EMBL" id="GMN40060.1"/>
    </source>
</evidence>
<sequence>MLYVSHFDKHCAPIARLRPEEKMRGGVGVRGFWVLRPTSTTTKTARGGGGGGSRGGLDGAEDGGRQLRSGFWWGDGGSRLGGKGVDSDLGSCRGGLRKG</sequence>
<keyword evidence="3" id="KW-1185">Reference proteome</keyword>
<accession>A0AA88D171</accession>
<evidence type="ECO:0000313" key="3">
    <source>
        <dbReference type="Proteomes" id="UP001187192"/>
    </source>
</evidence>
<feature type="region of interest" description="Disordered" evidence="1">
    <location>
        <begin position="38"/>
        <end position="63"/>
    </location>
</feature>
<reference evidence="2" key="1">
    <citation type="submission" date="2023-07" db="EMBL/GenBank/DDBJ databases">
        <title>draft genome sequence of fig (Ficus carica).</title>
        <authorList>
            <person name="Takahashi T."/>
            <person name="Nishimura K."/>
        </authorList>
    </citation>
    <scope>NUCLEOTIDE SEQUENCE</scope>
</reference>
<gene>
    <name evidence="2" type="ORF">TIFTF001_009282</name>
</gene>
<dbReference type="AlphaFoldDB" id="A0AA88D171"/>
<dbReference type="EMBL" id="BTGU01000010">
    <property type="protein sequence ID" value="GMN40060.1"/>
    <property type="molecule type" value="Genomic_DNA"/>
</dbReference>
<proteinExistence type="predicted"/>
<name>A0AA88D171_FICCA</name>
<dbReference type="Proteomes" id="UP001187192">
    <property type="component" value="Unassembled WGS sequence"/>
</dbReference>